<dbReference type="GO" id="GO:0046872">
    <property type="term" value="F:metal ion binding"/>
    <property type="evidence" value="ECO:0007669"/>
    <property type="project" value="UniProtKB-KW"/>
</dbReference>
<dbReference type="GO" id="GO:0016779">
    <property type="term" value="F:nucleotidyltransferase activity"/>
    <property type="evidence" value="ECO:0007669"/>
    <property type="project" value="UniProtKB-KW"/>
</dbReference>
<dbReference type="PANTHER" id="PTHR33571:SF14">
    <property type="entry name" value="PROTEIN ADENYLYLTRANSFERASE MJ0435-RELATED"/>
    <property type="match status" value="1"/>
</dbReference>
<dbReference type="PANTHER" id="PTHR33571">
    <property type="entry name" value="SSL8005 PROTEIN"/>
    <property type="match status" value="1"/>
</dbReference>
<proteinExistence type="inferred from homology"/>
<reference evidence="11" key="1">
    <citation type="journal article" date="2020" name="mSystems">
        <title>Genome- and Community-Level Interaction Insights into Carbon Utilization and Element Cycling Functions of Hydrothermarchaeota in Hydrothermal Sediment.</title>
        <authorList>
            <person name="Zhou Z."/>
            <person name="Liu Y."/>
            <person name="Xu W."/>
            <person name="Pan J."/>
            <person name="Luo Z.H."/>
            <person name="Li M."/>
        </authorList>
    </citation>
    <scope>NUCLEOTIDE SEQUENCE [LARGE SCALE GENOMIC DNA]</scope>
    <source>
        <strain evidence="11">SpSt-500</strain>
    </source>
</reference>
<dbReference type="EMBL" id="DSVI01000006">
    <property type="protein sequence ID" value="HGT47434.1"/>
    <property type="molecule type" value="Genomic_DNA"/>
</dbReference>
<keyword evidence="3" id="KW-0808">Transferase</keyword>
<accession>A0A832DEZ8</accession>
<evidence type="ECO:0000256" key="9">
    <source>
        <dbReference type="ARBA" id="ARBA00038276"/>
    </source>
</evidence>
<dbReference type="CDD" id="cd05403">
    <property type="entry name" value="NT_KNTase_like"/>
    <property type="match status" value="1"/>
</dbReference>
<dbReference type="AlphaFoldDB" id="A0A832DEZ8"/>
<evidence type="ECO:0000256" key="4">
    <source>
        <dbReference type="ARBA" id="ARBA00022695"/>
    </source>
</evidence>
<evidence type="ECO:0000256" key="8">
    <source>
        <dbReference type="ARBA" id="ARBA00022842"/>
    </source>
</evidence>
<keyword evidence="6" id="KW-0547">Nucleotide-binding</keyword>
<evidence type="ECO:0000256" key="7">
    <source>
        <dbReference type="ARBA" id="ARBA00022840"/>
    </source>
</evidence>
<keyword evidence="2" id="KW-1277">Toxin-antitoxin system</keyword>
<comment type="caution">
    <text evidence="11">The sequence shown here is derived from an EMBL/GenBank/DDBJ whole genome shotgun (WGS) entry which is preliminary data.</text>
</comment>
<keyword evidence="7" id="KW-0067">ATP-binding</keyword>
<sequence length="97" mass="11493">MKIDKLYILQFLRENKSFLLKEFGVTSISLFGSFARGEEREDSDIDFLVDMPADLHKLLSLIQFLEEKFNRKIDIVRNRPNLKQRFINRVSEEKISA</sequence>
<evidence type="ECO:0000256" key="2">
    <source>
        <dbReference type="ARBA" id="ARBA00022649"/>
    </source>
</evidence>
<evidence type="ECO:0000256" key="3">
    <source>
        <dbReference type="ARBA" id="ARBA00022679"/>
    </source>
</evidence>
<organism evidence="11">
    <name type="scientific">Ignavibacterium album</name>
    <dbReference type="NCBI Taxonomy" id="591197"/>
    <lineage>
        <taxon>Bacteria</taxon>
        <taxon>Pseudomonadati</taxon>
        <taxon>Ignavibacteriota</taxon>
        <taxon>Ignavibacteria</taxon>
        <taxon>Ignavibacteriales</taxon>
        <taxon>Ignavibacteriaceae</taxon>
        <taxon>Ignavibacterium</taxon>
    </lineage>
</organism>
<feature type="domain" description="Polymerase nucleotidyl transferase" evidence="10">
    <location>
        <begin position="15"/>
        <end position="95"/>
    </location>
</feature>
<keyword evidence="4" id="KW-0548">Nucleotidyltransferase</keyword>
<evidence type="ECO:0000256" key="6">
    <source>
        <dbReference type="ARBA" id="ARBA00022741"/>
    </source>
</evidence>
<gene>
    <name evidence="11" type="ORF">ENS56_05335</name>
</gene>
<evidence type="ECO:0000259" key="10">
    <source>
        <dbReference type="Pfam" id="PF01909"/>
    </source>
</evidence>
<evidence type="ECO:0000256" key="5">
    <source>
        <dbReference type="ARBA" id="ARBA00022723"/>
    </source>
</evidence>
<dbReference type="Gene3D" id="3.30.460.10">
    <property type="entry name" value="Beta Polymerase, domain 2"/>
    <property type="match status" value="1"/>
</dbReference>
<dbReference type="InterPro" id="IPR052038">
    <property type="entry name" value="Type-VII_TA_antitoxin"/>
</dbReference>
<comment type="similarity">
    <text evidence="9">Belongs to the MntA antitoxin family.</text>
</comment>
<evidence type="ECO:0000313" key="11">
    <source>
        <dbReference type="EMBL" id="HGT47434.1"/>
    </source>
</evidence>
<dbReference type="GO" id="GO:0005524">
    <property type="term" value="F:ATP binding"/>
    <property type="evidence" value="ECO:0007669"/>
    <property type="project" value="UniProtKB-KW"/>
</dbReference>
<protein>
    <submittedName>
        <fullName evidence="11">Toxin-antitoxin system toxin subunit</fullName>
    </submittedName>
</protein>
<dbReference type="InterPro" id="IPR043519">
    <property type="entry name" value="NT_sf"/>
</dbReference>
<dbReference type="Pfam" id="PF01909">
    <property type="entry name" value="NTP_transf_2"/>
    <property type="match status" value="1"/>
</dbReference>
<evidence type="ECO:0000256" key="1">
    <source>
        <dbReference type="ARBA" id="ARBA00001946"/>
    </source>
</evidence>
<name>A0A832DEZ8_9BACT</name>
<keyword evidence="5" id="KW-0479">Metal-binding</keyword>
<keyword evidence="8" id="KW-0460">Magnesium</keyword>
<comment type="cofactor">
    <cofactor evidence="1">
        <name>Mg(2+)</name>
        <dbReference type="ChEBI" id="CHEBI:18420"/>
    </cofactor>
</comment>
<dbReference type="InterPro" id="IPR002934">
    <property type="entry name" value="Polymerase_NTP_transf_dom"/>
</dbReference>
<dbReference type="SUPFAM" id="SSF81301">
    <property type="entry name" value="Nucleotidyltransferase"/>
    <property type="match status" value="1"/>
</dbReference>